<evidence type="ECO:0000256" key="4">
    <source>
        <dbReference type="PROSITE-ProRule" id="PRU00182"/>
    </source>
</evidence>
<dbReference type="GO" id="GO:0000455">
    <property type="term" value="P:enzyme-directed rRNA pseudouridine synthesis"/>
    <property type="evidence" value="ECO:0007669"/>
    <property type="project" value="UniProtKB-ARBA"/>
</dbReference>
<dbReference type="InterPro" id="IPR042092">
    <property type="entry name" value="PsdUridine_s_RsuA/RluB/E/F_cat"/>
</dbReference>
<dbReference type="Gene3D" id="3.10.290.10">
    <property type="entry name" value="RNA-binding S4 domain"/>
    <property type="match status" value="1"/>
</dbReference>
<dbReference type="GO" id="GO:0120159">
    <property type="term" value="F:rRNA pseudouridine synthase activity"/>
    <property type="evidence" value="ECO:0007669"/>
    <property type="project" value="UniProtKB-ARBA"/>
</dbReference>
<dbReference type="EMBL" id="VLKH01000002">
    <property type="protein sequence ID" value="TWH82419.1"/>
    <property type="molecule type" value="Genomic_DNA"/>
</dbReference>
<dbReference type="InterPro" id="IPR020094">
    <property type="entry name" value="TruA/RsuA/RluB/E/F_N"/>
</dbReference>
<dbReference type="InterPro" id="IPR018496">
    <property type="entry name" value="PsdUridine_synth_RsuA/RluB_CS"/>
</dbReference>
<dbReference type="CDD" id="cd02870">
    <property type="entry name" value="PseudoU_synth_RsuA_like"/>
    <property type="match status" value="1"/>
</dbReference>
<evidence type="ECO:0000256" key="2">
    <source>
        <dbReference type="ARBA" id="ARBA00022884"/>
    </source>
</evidence>
<dbReference type="InterPro" id="IPR000748">
    <property type="entry name" value="PsdUridine_synth_RsuA/RluB/E/F"/>
</dbReference>
<keyword evidence="3 5" id="KW-0413">Isomerase</keyword>
<dbReference type="InterPro" id="IPR036986">
    <property type="entry name" value="S4_RNA-bd_sf"/>
</dbReference>
<evidence type="ECO:0000313" key="7">
    <source>
        <dbReference type="EMBL" id="TWH82419.1"/>
    </source>
</evidence>
<evidence type="ECO:0000256" key="3">
    <source>
        <dbReference type="ARBA" id="ARBA00023235"/>
    </source>
</evidence>
<dbReference type="SUPFAM" id="SSF55120">
    <property type="entry name" value="Pseudouridine synthase"/>
    <property type="match status" value="1"/>
</dbReference>
<dbReference type="FunFam" id="3.30.70.1560:FF:000001">
    <property type="entry name" value="Pseudouridine synthase"/>
    <property type="match status" value="1"/>
</dbReference>
<name>A0A562JGW4_9FIRM</name>
<reference evidence="7 8" key="1">
    <citation type="submission" date="2019-07" db="EMBL/GenBank/DDBJ databases">
        <title>Genomic Encyclopedia of Type Strains, Phase I: the one thousand microbial genomes (KMG-I) project.</title>
        <authorList>
            <person name="Kyrpides N."/>
        </authorList>
    </citation>
    <scope>NUCLEOTIDE SEQUENCE [LARGE SCALE GENOMIC DNA]</scope>
    <source>
        <strain evidence="7 8">DSM 13558</strain>
    </source>
</reference>
<evidence type="ECO:0000259" key="6">
    <source>
        <dbReference type="SMART" id="SM00363"/>
    </source>
</evidence>
<evidence type="ECO:0000313" key="8">
    <source>
        <dbReference type="Proteomes" id="UP000315343"/>
    </source>
</evidence>
<dbReference type="PANTHER" id="PTHR47683:SF2">
    <property type="entry name" value="RNA-BINDING S4 DOMAIN-CONTAINING PROTEIN"/>
    <property type="match status" value="1"/>
</dbReference>
<dbReference type="GO" id="GO:0005829">
    <property type="term" value="C:cytosol"/>
    <property type="evidence" value="ECO:0007669"/>
    <property type="project" value="UniProtKB-ARBA"/>
</dbReference>
<dbReference type="FunFam" id="3.10.290.10:FF:000003">
    <property type="entry name" value="Pseudouridine synthase"/>
    <property type="match status" value="1"/>
</dbReference>
<dbReference type="InterPro" id="IPR006145">
    <property type="entry name" value="PsdUridine_synth_RsuA/RluA"/>
</dbReference>
<dbReference type="Pfam" id="PF00849">
    <property type="entry name" value="PseudoU_synth_2"/>
    <property type="match status" value="1"/>
</dbReference>
<dbReference type="PANTHER" id="PTHR47683">
    <property type="entry name" value="PSEUDOURIDINE SYNTHASE FAMILY PROTEIN-RELATED"/>
    <property type="match status" value="1"/>
</dbReference>
<dbReference type="RefSeq" id="WP_145080059.1">
    <property type="nucleotide sequence ID" value="NZ_JBCFAR010000001.1"/>
</dbReference>
<dbReference type="NCBIfam" id="TIGR00093">
    <property type="entry name" value="pseudouridine synthase"/>
    <property type="match status" value="1"/>
</dbReference>
<dbReference type="Gene3D" id="3.30.70.1560">
    <property type="entry name" value="Alpha-L RNA-binding motif"/>
    <property type="match status" value="1"/>
</dbReference>
<evidence type="ECO:0000256" key="1">
    <source>
        <dbReference type="ARBA" id="ARBA00008348"/>
    </source>
</evidence>
<dbReference type="SMART" id="SM00363">
    <property type="entry name" value="S4"/>
    <property type="match status" value="1"/>
</dbReference>
<dbReference type="PROSITE" id="PS50889">
    <property type="entry name" value="S4"/>
    <property type="match status" value="1"/>
</dbReference>
<sequence length="240" mass="27158">MEEERLQKYIARCGISSRRKAEDLILTGCVKVNGIVVTELGTKINPEKDVVLVDNKKISETEGFIYIKLYKPEGYVTTVKDQFGRKTVIDLVDITERIYPIGRLDYNTSGLLLLTNDGDLANKLMHPKYHIYKTYIAEVEGRMSDEAVMRLKSGVKIEDYKTAPAIVNIVKISSNSSIVQVSIYEGKNRQVRKMLDAVGHPVRTLKRISFGKINLGDLKPGAWVHLNEEEIKFLKGRQEG</sequence>
<dbReference type="EC" id="5.4.99.-" evidence="5"/>
<dbReference type="AlphaFoldDB" id="A0A562JGW4"/>
<feature type="domain" description="RNA-binding S4" evidence="6">
    <location>
        <begin position="4"/>
        <end position="66"/>
    </location>
</feature>
<dbReference type="InterPro" id="IPR050343">
    <property type="entry name" value="RsuA_PseudoU_synthase"/>
</dbReference>
<protein>
    <recommendedName>
        <fullName evidence="5">Pseudouridine synthase</fullName>
        <ecNumber evidence="5">5.4.99.-</ecNumber>
    </recommendedName>
</protein>
<keyword evidence="2 4" id="KW-0694">RNA-binding</keyword>
<dbReference type="SUPFAM" id="SSF55174">
    <property type="entry name" value="Alpha-L RNA-binding motif"/>
    <property type="match status" value="1"/>
</dbReference>
<evidence type="ECO:0000256" key="5">
    <source>
        <dbReference type="RuleBase" id="RU003887"/>
    </source>
</evidence>
<dbReference type="GO" id="GO:0003723">
    <property type="term" value="F:RNA binding"/>
    <property type="evidence" value="ECO:0007669"/>
    <property type="project" value="UniProtKB-KW"/>
</dbReference>
<gene>
    <name evidence="7" type="ORF">LY60_00717</name>
</gene>
<dbReference type="PROSITE" id="PS01149">
    <property type="entry name" value="PSI_RSU"/>
    <property type="match status" value="1"/>
</dbReference>
<dbReference type="Proteomes" id="UP000315343">
    <property type="component" value="Unassembled WGS sequence"/>
</dbReference>
<comment type="caution">
    <text evidence="7">The sequence shown here is derived from an EMBL/GenBank/DDBJ whole genome shotgun (WGS) entry which is preliminary data.</text>
</comment>
<dbReference type="OrthoDB" id="9807213at2"/>
<organism evidence="7 8">
    <name type="scientific">Sedimentibacter saalensis</name>
    <dbReference type="NCBI Taxonomy" id="130788"/>
    <lineage>
        <taxon>Bacteria</taxon>
        <taxon>Bacillati</taxon>
        <taxon>Bacillota</taxon>
        <taxon>Tissierellia</taxon>
        <taxon>Sedimentibacter</taxon>
    </lineage>
</organism>
<dbReference type="CDD" id="cd00165">
    <property type="entry name" value="S4"/>
    <property type="match status" value="1"/>
</dbReference>
<dbReference type="InterPro" id="IPR020103">
    <property type="entry name" value="PsdUridine_synth_cat_dom_sf"/>
</dbReference>
<comment type="similarity">
    <text evidence="1 5">Belongs to the pseudouridine synthase RsuA family.</text>
</comment>
<proteinExistence type="inferred from homology"/>
<keyword evidence="8" id="KW-1185">Reference proteome</keyword>
<dbReference type="Pfam" id="PF01479">
    <property type="entry name" value="S4"/>
    <property type="match status" value="1"/>
</dbReference>
<accession>A0A562JGW4</accession>
<dbReference type="InterPro" id="IPR002942">
    <property type="entry name" value="S4_RNA-bd"/>
</dbReference>
<dbReference type="Gene3D" id="3.30.70.580">
    <property type="entry name" value="Pseudouridine synthase I, catalytic domain, N-terminal subdomain"/>
    <property type="match status" value="1"/>
</dbReference>